<gene>
    <name evidence="1" type="ORF">UFOVP58_37</name>
</gene>
<reference evidence="1" key="1">
    <citation type="submission" date="2020-04" db="EMBL/GenBank/DDBJ databases">
        <authorList>
            <person name="Chiriac C."/>
            <person name="Salcher M."/>
            <person name="Ghai R."/>
            <person name="Kavagutti S V."/>
        </authorList>
    </citation>
    <scope>NUCLEOTIDE SEQUENCE</scope>
</reference>
<accession>A0A6J5KXB7</accession>
<organism evidence="1">
    <name type="scientific">uncultured Caudovirales phage</name>
    <dbReference type="NCBI Taxonomy" id="2100421"/>
    <lineage>
        <taxon>Viruses</taxon>
        <taxon>Duplodnaviria</taxon>
        <taxon>Heunggongvirae</taxon>
        <taxon>Uroviricota</taxon>
        <taxon>Caudoviricetes</taxon>
        <taxon>Peduoviridae</taxon>
        <taxon>Maltschvirus</taxon>
        <taxon>Maltschvirus maltsch</taxon>
    </lineage>
</organism>
<protein>
    <submittedName>
        <fullName evidence="1">Uncharacterized protein</fullName>
    </submittedName>
</protein>
<evidence type="ECO:0000313" key="1">
    <source>
        <dbReference type="EMBL" id="CAB4124860.1"/>
    </source>
</evidence>
<dbReference type="EMBL" id="LR796186">
    <property type="protein sequence ID" value="CAB4124860.1"/>
    <property type="molecule type" value="Genomic_DNA"/>
</dbReference>
<name>A0A6J5KXB7_9CAUD</name>
<sequence>MKETLAQRIIYQWDVERLTTAEVAERNGMDFDKVAEIIEDWLALNPSAATSNEWSSSIEPVEVKRKEEAAMSVGKDGDNAVITFARGDGTFSSIQLPRDQARLLINLLEVVIQK</sequence>
<proteinExistence type="predicted"/>